<keyword evidence="1" id="KW-1133">Transmembrane helix</keyword>
<evidence type="ECO:0000313" key="2">
    <source>
        <dbReference type="EMBL" id="MFB9990990.1"/>
    </source>
</evidence>
<proteinExistence type="predicted"/>
<gene>
    <name evidence="2" type="ORF">ACFFLM_03205</name>
</gene>
<protein>
    <submittedName>
        <fullName evidence="2">Uncharacterized protein</fullName>
    </submittedName>
</protein>
<feature type="transmembrane region" description="Helical" evidence="1">
    <location>
        <begin position="60"/>
        <end position="76"/>
    </location>
</feature>
<dbReference type="EMBL" id="JBHLYR010000011">
    <property type="protein sequence ID" value="MFB9990990.1"/>
    <property type="molecule type" value="Genomic_DNA"/>
</dbReference>
<keyword evidence="1" id="KW-0812">Transmembrane</keyword>
<comment type="caution">
    <text evidence="2">The sequence shown here is derived from an EMBL/GenBank/DDBJ whole genome shotgun (WGS) entry which is preliminary data.</text>
</comment>
<evidence type="ECO:0000256" key="1">
    <source>
        <dbReference type="SAM" id="Phobius"/>
    </source>
</evidence>
<feature type="transmembrane region" description="Helical" evidence="1">
    <location>
        <begin position="7"/>
        <end position="28"/>
    </location>
</feature>
<keyword evidence="1" id="KW-0472">Membrane</keyword>
<sequence length="82" mass="8789">MVIFGRVLLSLLIVVVTLITLYMSAYAFSVPQPLLSIGQVTLVVLAVLLVGVVWKLTVPWLLPLLLVVAGLTFVLMKQGGGL</sequence>
<organism evidence="2 3">
    <name type="scientific">Deinococcus oregonensis</name>
    <dbReference type="NCBI Taxonomy" id="1805970"/>
    <lineage>
        <taxon>Bacteria</taxon>
        <taxon>Thermotogati</taxon>
        <taxon>Deinococcota</taxon>
        <taxon>Deinococci</taxon>
        <taxon>Deinococcales</taxon>
        <taxon>Deinococcaceae</taxon>
        <taxon>Deinococcus</taxon>
    </lineage>
</organism>
<reference evidence="2 3" key="1">
    <citation type="submission" date="2024-09" db="EMBL/GenBank/DDBJ databases">
        <authorList>
            <person name="Sun Q."/>
            <person name="Mori K."/>
        </authorList>
    </citation>
    <scope>NUCLEOTIDE SEQUENCE [LARGE SCALE GENOMIC DNA]</scope>
    <source>
        <strain evidence="2 3">JCM 13503</strain>
    </source>
</reference>
<dbReference type="Proteomes" id="UP001589733">
    <property type="component" value="Unassembled WGS sequence"/>
</dbReference>
<keyword evidence="3" id="KW-1185">Reference proteome</keyword>
<evidence type="ECO:0000313" key="3">
    <source>
        <dbReference type="Proteomes" id="UP001589733"/>
    </source>
</evidence>
<dbReference type="RefSeq" id="WP_380005483.1">
    <property type="nucleotide sequence ID" value="NZ_JBHLYR010000011.1"/>
</dbReference>
<feature type="transmembrane region" description="Helical" evidence="1">
    <location>
        <begin position="34"/>
        <end position="53"/>
    </location>
</feature>
<name>A0ABV6AU11_9DEIO</name>
<accession>A0ABV6AU11</accession>